<proteinExistence type="inferred from homology"/>
<dbReference type="Gene3D" id="3.40.640.10">
    <property type="entry name" value="Type I PLP-dependent aspartate aminotransferase-like (Major domain)"/>
    <property type="match status" value="1"/>
</dbReference>
<evidence type="ECO:0000256" key="4">
    <source>
        <dbReference type="ARBA" id="ARBA00023125"/>
    </source>
</evidence>
<dbReference type="InterPro" id="IPR036390">
    <property type="entry name" value="WH_DNA-bd_sf"/>
</dbReference>
<dbReference type="Pfam" id="PF00392">
    <property type="entry name" value="GntR"/>
    <property type="match status" value="1"/>
</dbReference>
<organism evidence="7 8">
    <name type="scientific">Kitasatospora phosalacinea</name>
    <dbReference type="NCBI Taxonomy" id="2065"/>
    <lineage>
        <taxon>Bacteria</taxon>
        <taxon>Bacillati</taxon>
        <taxon>Actinomycetota</taxon>
        <taxon>Actinomycetes</taxon>
        <taxon>Kitasatosporales</taxon>
        <taxon>Streptomycetaceae</taxon>
        <taxon>Kitasatospora</taxon>
    </lineage>
</organism>
<dbReference type="GO" id="GO:0003677">
    <property type="term" value="F:DNA binding"/>
    <property type="evidence" value="ECO:0007669"/>
    <property type="project" value="UniProtKB-KW"/>
</dbReference>
<gene>
    <name evidence="7" type="ORF">Kpho01_68590</name>
</gene>
<keyword evidence="4" id="KW-0238">DNA-binding</keyword>
<dbReference type="PANTHER" id="PTHR46577:SF1">
    <property type="entry name" value="HTH-TYPE TRANSCRIPTIONAL REGULATORY PROTEIN GABR"/>
    <property type="match status" value="1"/>
</dbReference>
<dbReference type="EMBL" id="BSRX01000061">
    <property type="protein sequence ID" value="GLW58848.1"/>
    <property type="molecule type" value="Genomic_DNA"/>
</dbReference>
<reference evidence="7" key="1">
    <citation type="submission" date="2023-02" db="EMBL/GenBank/DDBJ databases">
        <title>Kitasatospora phosalacinea NBRC 14362.</title>
        <authorList>
            <person name="Ichikawa N."/>
            <person name="Sato H."/>
            <person name="Tonouchi N."/>
        </authorList>
    </citation>
    <scope>NUCLEOTIDE SEQUENCE</scope>
    <source>
        <strain evidence="7">NBRC 14362</strain>
    </source>
</reference>
<dbReference type="Gene3D" id="1.10.10.10">
    <property type="entry name" value="Winged helix-like DNA-binding domain superfamily/Winged helix DNA-binding domain"/>
    <property type="match status" value="1"/>
</dbReference>
<dbReference type="SMART" id="SM00345">
    <property type="entry name" value="HTH_GNTR"/>
    <property type="match status" value="1"/>
</dbReference>
<dbReference type="PRINTS" id="PR00035">
    <property type="entry name" value="HTHGNTR"/>
</dbReference>
<accession>A0A9W6PQ31</accession>
<dbReference type="SUPFAM" id="SSF46785">
    <property type="entry name" value="Winged helix' DNA-binding domain"/>
    <property type="match status" value="1"/>
</dbReference>
<keyword evidence="5" id="KW-0804">Transcription</keyword>
<evidence type="ECO:0000313" key="7">
    <source>
        <dbReference type="EMBL" id="GLW58848.1"/>
    </source>
</evidence>
<comment type="caution">
    <text evidence="7">The sequence shown here is derived from an EMBL/GenBank/DDBJ whole genome shotgun (WGS) entry which is preliminary data.</text>
</comment>
<dbReference type="Proteomes" id="UP001165143">
    <property type="component" value="Unassembled WGS sequence"/>
</dbReference>
<protein>
    <submittedName>
        <fullName evidence="7">GntR family transcriptional regulator</fullName>
    </submittedName>
</protein>
<dbReference type="AlphaFoldDB" id="A0A9W6PQ31"/>
<keyword evidence="3" id="KW-0805">Transcription regulation</keyword>
<dbReference type="InterPro" id="IPR015421">
    <property type="entry name" value="PyrdxlP-dep_Trfase_major"/>
</dbReference>
<dbReference type="InterPro" id="IPR036388">
    <property type="entry name" value="WH-like_DNA-bd_sf"/>
</dbReference>
<dbReference type="InterPro" id="IPR004839">
    <property type="entry name" value="Aminotransferase_I/II_large"/>
</dbReference>
<dbReference type="InterPro" id="IPR000524">
    <property type="entry name" value="Tscrpt_reg_HTH_GntR"/>
</dbReference>
<feature type="domain" description="HTH gntR-type" evidence="6">
    <location>
        <begin position="39"/>
        <end position="107"/>
    </location>
</feature>
<dbReference type="Pfam" id="PF00155">
    <property type="entry name" value="Aminotran_1_2"/>
    <property type="match status" value="1"/>
</dbReference>
<dbReference type="InterPro" id="IPR051446">
    <property type="entry name" value="HTH_trans_reg/aminotransferase"/>
</dbReference>
<dbReference type="GO" id="GO:0030170">
    <property type="term" value="F:pyridoxal phosphate binding"/>
    <property type="evidence" value="ECO:0007669"/>
    <property type="project" value="InterPro"/>
</dbReference>
<dbReference type="SUPFAM" id="SSF53383">
    <property type="entry name" value="PLP-dependent transferases"/>
    <property type="match status" value="1"/>
</dbReference>
<dbReference type="CDD" id="cd07377">
    <property type="entry name" value="WHTH_GntR"/>
    <property type="match status" value="1"/>
</dbReference>
<dbReference type="PROSITE" id="PS50949">
    <property type="entry name" value="HTH_GNTR"/>
    <property type="match status" value="1"/>
</dbReference>
<keyword evidence="2" id="KW-0663">Pyridoxal phosphate</keyword>
<evidence type="ECO:0000256" key="2">
    <source>
        <dbReference type="ARBA" id="ARBA00022898"/>
    </source>
</evidence>
<dbReference type="InterPro" id="IPR015424">
    <property type="entry name" value="PyrdxlP-dep_Trfase"/>
</dbReference>
<evidence type="ECO:0000259" key="6">
    <source>
        <dbReference type="PROSITE" id="PS50949"/>
    </source>
</evidence>
<dbReference type="GO" id="GO:0003700">
    <property type="term" value="F:DNA-binding transcription factor activity"/>
    <property type="evidence" value="ECO:0007669"/>
    <property type="project" value="InterPro"/>
</dbReference>
<evidence type="ECO:0000313" key="8">
    <source>
        <dbReference type="Proteomes" id="UP001165143"/>
    </source>
</evidence>
<sequence length="505" mass="53257">MRPERANQNQVDRFAMSEWHSTLSPHALARQLPAADGRRPAYRALASQVSRLVADGRLPVGTRLPAERELAAALNLSRTTVAAAYEALRSDGYLRSRRGAGSWTALPEGTAPPADALHPVSPEQGAVLDLGLAAPTAPAQLAEAAAHAVAQLPAYTGGHGNYPTGLPVLREAVARRYTERGLPTGPEQVLVTTGAMSALHLAHQALLSRGDRVAVEAPSYANTLRALDRAGARLVPVPLAEDAAGRTGWDLAQWQRVLRGAAPRLASVIPDFQNPTGALVDEDQRRALLAHARAAGTTVLADETCAELGWGVADADLPRPLAALDRDAQVITVGSAGKILWPGLRIGWLRAQPSLVRKLAADRALYDLGTPVLDQLVAARLLTDHLPAVRAERHAALRATAEAFARELPRHFPGWRSTPPPGGLALWAATPGLPTTALARAGERTGVRIASGARFGVDGAFEEHLRLPLTLPAAHVPDALRRIAGAAALARTERLSGDDPATAAL</sequence>
<dbReference type="PANTHER" id="PTHR46577">
    <property type="entry name" value="HTH-TYPE TRANSCRIPTIONAL REGULATORY PROTEIN GABR"/>
    <property type="match status" value="1"/>
</dbReference>
<evidence type="ECO:0000256" key="5">
    <source>
        <dbReference type="ARBA" id="ARBA00023163"/>
    </source>
</evidence>
<evidence type="ECO:0000256" key="3">
    <source>
        <dbReference type="ARBA" id="ARBA00023015"/>
    </source>
</evidence>
<comment type="similarity">
    <text evidence="1">In the C-terminal section; belongs to the class-I pyridoxal-phosphate-dependent aminotransferase family.</text>
</comment>
<evidence type="ECO:0000256" key="1">
    <source>
        <dbReference type="ARBA" id="ARBA00005384"/>
    </source>
</evidence>
<name>A0A9W6PQ31_9ACTN</name>
<dbReference type="CDD" id="cd00609">
    <property type="entry name" value="AAT_like"/>
    <property type="match status" value="1"/>
</dbReference>